<evidence type="ECO:0000256" key="4">
    <source>
        <dbReference type="ARBA" id="ARBA00022989"/>
    </source>
</evidence>
<reference evidence="9 10" key="1">
    <citation type="submission" date="2015-03" db="EMBL/GenBank/DDBJ databases">
        <title>RNA-seq based gene annotation and comparative genomics of four Zymoseptoria species reveal species-specific pathogenicity related genes and transposable element activity.</title>
        <authorList>
            <person name="Grandaubert J."/>
            <person name="Bhattacharyya A."/>
            <person name="Stukenbrock E.H."/>
        </authorList>
    </citation>
    <scope>NUCLEOTIDE SEQUENCE [LARGE SCALE GENOMIC DNA]</scope>
    <source>
        <strain evidence="9 10">Zb18110</strain>
    </source>
</reference>
<dbReference type="Pfam" id="PF07690">
    <property type="entry name" value="MFS_1"/>
    <property type="match status" value="1"/>
</dbReference>
<gene>
    <name evidence="9" type="ORF">TI39_contig61g00002</name>
</gene>
<dbReference type="PANTHER" id="PTHR23506">
    <property type="entry name" value="GH10249P"/>
    <property type="match status" value="1"/>
</dbReference>
<feature type="domain" description="Major facilitator superfamily (MFS) profile" evidence="8">
    <location>
        <begin position="17"/>
        <end position="444"/>
    </location>
</feature>
<dbReference type="PROSITE" id="PS50850">
    <property type="entry name" value="MFS"/>
    <property type="match status" value="1"/>
</dbReference>
<dbReference type="OrthoDB" id="5086884at2759"/>
<feature type="transmembrane region" description="Helical" evidence="7">
    <location>
        <begin position="250"/>
        <end position="274"/>
    </location>
</feature>
<dbReference type="AlphaFoldDB" id="A0A0F4H1F5"/>
<sequence length="449" mass="47993">MSERKASRLFRSSPIFIKTTCALAIFSDIFFYGLLPPILPTVLRERAHIRPDRVQLWTSLMFAIYSIAIVISSPIAGHLSDAGKNRKPVFVCALLFQAAGVALLTVGTSLAWWISGVILAGLSSGVTWTSSLALAIDVTAKDKLAEGLAFVSISLQCGLFAGTVLGGVVYQKGGYYAVWAMCYALIVVDVALRIIMVEPPRMQSAPATVESSANDVGETPPKPESTETAISAISGRRLPPTLLLWRSPRFTATIVGTLLSATILTSFDGALTIHLQDVFGYSPLDVGLTFMALLVPIFMAPLVGRIADRHGARPVLTANLLLGTIPLVCLRYVSHNSIGQKVLVCALLFLVGLTCAGRLGIYTSQVDHAVQDFARDRPGLLDPDRAVAQAQGVWNAAYSAGCGLGPVYSGLIQDKAGWSTETWTVALLGVCAAILAFLFTDGWIGRRIK</sequence>
<feature type="transmembrane region" description="Helical" evidence="7">
    <location>
        <begin position="423"/>
        <end position="444"/>
    </location>
</feature>
<dbReference type="PANTHER" id="PTHR23506:SF23">
    <property type="entry name" value="GH10249P"/>
    <property type="match status" value="1"/>
</dbReference>
<dbReference type="Proteomes" id="UP000033647">
    <property type="component" value="Unassembled WGS sequence"/>
</dbReference>
<feature type="transmembrane region" description="Helical" evidence="7">
    <location>
        <begin position="176"/>
        <end position="195"/>
    </location>
</feature>
<dbReference type="STRING" id="1047168.A0A0F4H1F5"/>
<feature type="transmembrane region" description="Helical" evidence="7">
    <location>
        <begin position="88"/>
        <end position="106"/>
    </location>
</feature>
<accession>A0A0F4H1F5</accession>
<keyword evidence="10" id="KW-1185">Reference proteome</keyword>
<feature type="transmembrane region" description="Helical" evidence="7">
    <location>
        <begin position="286"/>
        <end position="304"/>
    </location>
</feature>
<keyword evidence="2" id="KW-0813">Transport</keyword>
<evidence type="ECO:0000256" key="6">
    <source>
        <dbReference type="SAM" id="MobiDB-lite"/>
    </source>
</evidence>
<evidence type="ECO:0000256" key="1">
    <source>
        <dbReference type="ARBA" id="ARBA00004141"/>
    </source>
</evidence>
<evidence type="ECO:0000256" key="2">
    <source>
        <dbReference type="ARBA" id="ARBA00022448"/>
    </source>
</evidence>
<proteinExistence type="predicted"/>
<protein>
    <submittedName>
        <fullName evidence="9">MFS transporter like protein</fullName>
    </submittedName>
</protein>
<dbReference type="SUPFAM" id="SSF103473">
    <property type="entry name" value="MFS general substrate transporter"/>
    <property type="match status" value="1"/>
</dbReference>
<feature type="region of interest" description="Disordered" evidence="6">
    <location>
        <begin position="206"/>
        <end position="226"/>
    </location>
</feature>
<evidence type="ECO:0000256" key="7">
    <source>
        <dbReference type="SAM" id="Phobius"/>
    </source>
</evidence>
<keyword evidence="4 7" id="KW-1133">Transmembrane helix</keyword>
<feature type="transmembrane region" description="Helical" evidence="7">
    <location>
        <begin position="55"/>
        <end position="76"/>
    </location>
</feature>
<evidence type="ECO:0000259" key="8">
    <source>
        <dbReference type="PROSITE" id="PS50850"/>
    </source>
</evidence>
<dbReference type="EMBL" id="LAFY01000058">
    <property type="protein sequence ID" value="KJY02351.1"/>
    <property type="molecule type" value="Genomic_DNA"/>
</dbReference>
<feature type="transmembrane region" description="Helical" evidence="7">
    <location>
        <begin position="15"/>
        <end position="35"/>
    </location>
</feature>
<name>A0A0F4H1F5_9PEZI</name>
<dbReference type="InterPro" id="IPR011701">
    <property type="entry name" value="MFS"/>
</dbReference>
<comment type="subcellular location">
    <subcellularLocation>
        <location evidence="1">Membrane</location>
        <topology evidence="1">Multi-pass membrane protein</topology>
    </subcellularLocation>
</comment>
<organism evidence="9 10">
    <name type="scientific">Zymoseptoria brevis</name>
    <dbReference type="NCBI Taxonomy" id="1047168"/>
    <lineage>
        <taxon>Eukaryota</taxon>
        <taxon>Fungi</taxon>
        <taxon>Dikarya</taxon>
        <taxon>Ascomycota</taxon>
        <taxon>Pezizomycotina</taxon>
        <taxon>Dothideomycetes</taxon>
        <taxon>Dothideomycetidae</taxon>
        <taxon>Mycosphaerellales</taxon>
        <taxon>Mycosphaerellaceae</taxon>
        <taxon>Zymoseptoria</taxon>
    </lineage>
</organism>
<dbReference type="GO" id="GO:0016020">
    <property type="term" value="C:membrane"/>
    <property type="evidence" value="ECO:0007669"/>
    <property type="project" value="UniProtKB-SubCell"/>
</dbReference>
<dbReference type="InterPro" id="IPR020846">
    <property type="entry name" value="MFS_dom"/>
</dbReference>
<dbReference type="InterPro" id="IPR050930">
    <property type="entry name" value="MFS_Vesicular_Transporter"/>
</dbReference>
<dbReference type="InterPro" id="IPR036259">
    <property type="entry name" value="MFS_trans_sf"/>
</dbReference>
<evidence type="ECO:0000256" key="5">
    <source>
        <dbReference type="ARBA" id="ARBA00023136"/>
    </source>
</evidence>
<evidence type="ECO:0000256" key="3">
    <source>
        <dbReference type="ARBA" id="ARBA00022692"/>
    </source>
</evidence>
<feature type="transmembrane region" description="Helical" evidence="7">
    <location>
        <begin position="148"/>
        <end position="170"/>
    </location>
</feature>
<keyword evidence="5 7" id="KW-0472">Membrane</keyword>
<evidence type="ECO:0000313" key="9">
    <source>
        <dbReference type="EMBL" id="KJY02351.1"/>
    </source>
</evidence>
<dbReference type="Gene3D" id="1.20.1250.20">
    <property type="entry name" value="MFS general substrate transporter like domains"/>
    <property type="match status" value="2"/>
</dbReference>
<dbReference type="CDD" id="cd17325">
    <property type="entry name" value="MFS_MdtG_SLC18_like"/>
    <property type="match status" value="1"/>
</dbReference>
<feature type="transmembrane region" description="Helical" evidence="7">
    <location>
        <begin position="342"/>
        <end position="361"/>
    </location>
</feature>
<keyword evidence="3 7" id="KW-0812">Transmembrane</keyword>
<dbReference type="GO" id="GO:0022857">
    <property type="term" value="F:transmembrane transporter activity"/>
    <property type="evidence" value="ECO:0007669"/>
    <property type="project" value="InterPro"/>
</dbReference>
<evidence type="ECO:0000313" key="10">
    <source>
        <dbReference type="Proteomes" id="UP000033647"/>
    </source>
</evidence>
<comment type="caution">
    <text evidence="9">The sequence shown here is derived from an EMBL/GenBank/DDBJ whole genome shotgun (WGS) entry which is preliminary data.</text>
</comment>